<name>A0A1E1WPG9_PECGO</name>
<dbReference type="Pfam" id="PF00400">
    <property type="entry name" value="WD40"/>
    <property type="match status" value="1"/>
</dbReference>
<dbReference type="AlphaFoldDB" id="A0A1E1WPG9"/>
<feature type="non-terminal residue" evidence="4">
    <location>
        <position position="1"/>
    </location>
</feature>
<dbReference type="GO" id="GO:0003730">
    <property type="term" value="F:mRNA 3'-UTR binding"/>
    <property type="evidence" value="ECO:0007669"/>
    <property type="project" value="TreeGrafter"/>
</dbReference>
<keyword evidence="2" id="KW-0677">Repeat</keyword>
<reference evidence="4" key="1">
    <citation type="submission" date="2015-09" db="EMBL/GenBank/DDBJ databases">
        <title>De novo assembly of Pectinophora gossypiella (Pink Bollworm) gut transcriptome.</title>
        <authorList>
            <person name="Tassone E.E."/>
        </authorList>
    </citation>
    <scope>NUCLEOTIDE SEQUENCE</scope>
</reference>
<dbReference type="PROSITE" id="PS00678">
    <property type="entry name" value="WD_REPEATS_1"/>
    <property type="match status" value="1"/>
</dbReference>
<organism evidence="4">
    <name type="scientific">Pectinophora gossypiella</name>
    <name type="common">Cotton pink bollworm</name>
    <name type="synonym">Depressaria gossypiella</name>
    <dbReference type="NCBI Taxonomy" id="13191"/>
    <lineage>
        <taxon>Eukaryota</taxon>
        <taxon>Metazoa</taxon>
        <taxon>Ecdysozoa</taxon>
        <taxon>Arthropoda</taxon>
        <taxon>Hexapoda</taxon>
        <taxon>Insecta</taxon>
        <taxon>Pterygota</taxon>
        <taxon>Neoptera</taxon>
        <taxon>Endopterygota</taxon>
        <taxon>Lepidoptera</taxon>
        <taxon>Glossata</taxon>
        <taxon>Ditrysia</taxon>
        <taxon>Gelechioidea</taxon>
        <taxon>Gelechiidae</taxon>
        <taxon>Apatetrinae</taxon>
        <taxon>Pectinophora</taxon>
    </lineage>
</organism>
<dbReference type="InterPro" id="IPR036322">
    <property type="entry name" value="WD40_repeat_dom_sf"/>
</dbReference>
<dbReference type="GO" id="GO:0032797">
    <property type="term" value="C:SMN complex"/>
    <property type="evidence" value="ECO:0007669"/>
    <property type="project" value="TreeGrafter"/>
</dbReference>
<dbReference type="PROSITE" id="PS50294">
    <property type="entry name" value="WD_REPEATS_REGION"/>
    <property type="match status" value="1"/>
</dbReference>
<dbReference type="PROSITE" id="PS50082">
    <property type="entry name" value="WD_REPEATS_2"/>
    <property type="match status" value="1"/>
</dbReference>
<proteinExistence type="predicted"/>
<sequence>PHAVHAAIFVYSKMIHTMDWHPQQTSNSSEDSPYQNLIAVCSLDKVNTVVILEYKDNEDGTNQLSVWKTLVGHKGTVLQLAWSPHHDEELLSTSQDGTVRVWNITSGSCTAIFGGHAQTALG</sequence>
<dbReference type="OrthoDB" id="7326421at2759"/>
<dbReference type="InterPro" id="IPR015943">
    <property type="entry name" value="WD40/YVTN_repeat-like_dom_sf"/>
</dbReference>
<dbReference type="PANTHER" id="PTHR46362">
    <property type="entry name" value="GEM-ASSOCIATED PROTEIN 5"/>
    <property type="match status" value="1"/>
</dbReference>
<dbReference type="EMBL" id="GDQN01002145">
    <property type="protein sequence ID" value="JAT88909.1"/>
    <property type="molecule type" value="Transcribed_RNA"/>
</dbReference>
<dbReference type="GO" id="GO:0000387">
    <property type="term" value="P:spliceosomal snRNP assembly"/>
    <property type="evidence" value="ECO:0007669"/>
    <property type="project" value="TreeGrafter"/>
</dbReference>
<feature type="repeat" description="WD" evidence="3">
    <location>
        <begin position="70"/>
        <end position="112"/>
    </location>
</feature>
<feature type="non-terminal residue" evidence="4">
    <location>
        <position position="122"/>
    </location>
</feature>
<dbReference type="GO" id="GO:0005634">
    <property type="term" value="C:nucleus"/>
    <property type="evidence" value="ECO:0007669"/>
    <property type="project" value="TreeGrafter"/>
</dbReference>
<dbReference type="InterPro" id="IPR019775">
    <property type="entry name" value="WD40_repeat_CS"/>
</dbReference>
<dbReference type="SUPFAM" id="SSF50978">
    <property type="entry name" value="WD40 repeat-like"/>
    <property type="match status" value="1"/>
</dbReference>
<protein>
    <submittedName>
        <fullName evidence="4">Uncharacterized protein</fullName>
    </submittedName>
</protein>
<dbReference type="InterPro" id="IPR001680">
    <property type="entry name" value="WD40_rpt"/>
</dbReference>
<dbReference type="Gene3D" id="2.130.10.10">
    <property type="entry name" value="YVTN repeat-like/Quinoprotein amine dehydrogenase"/>
    <property type="match status" value="1"/>
</dbReference>
<dbReference type="InterPro" id="IPR052640">
    <property type="entry name" value="Gemin-5"/>
</dbReference>
<dbReference type="PANTHER" id="PTHR46362:SF1">
    <property type="entry name" value="GEM-ASSOCIATED PROTEIN 5"/>
    <property type="match status" value="1"/>
</dbReference>
<evidence type="ECO:0000313" key="4">
    <source>
        <dbReference type="EMBL" id="JAT88909.1"/>
    </source>
</evidence>
<gene>
    <name evidence="4" type="ORF">g.19305</name>
</gene>
<evidence type="ECO:0000256" key="2">
    <source>
        <dbReference type="ARBA" id="ARBA00022737"/>
    </source>
</evidence>
<evidence type="ECO:0000256" key="3">
    <source>
        <dbReference type="PROSITE-ProRule" id="PRU00221"/>
    </source>
</evidence>
<evidence type="ECO:0000256" key="1">
    <source>
        <dbReference type="ARBA" id="ARBA00022574"/>
    </source>
</evidence>
<accession>A0A1E1WPG9</accession>
<dbReference type="SMART" id="SM00320">
    <property type="entry name" value="WD40"/>
    <property type="match status" value="2"/>
</dbReference>
<keyword evidence="1 3" id="KW-0853">WD repeat</keyword>